<proteinExistence type="predicted"/>
<keyword evidence="1" id="KW-0812">Transmembrane</keyword>
<evidence type="ECO:0000313" key="2">
    <source>
        <dbReference type="EMBL" id="MBN0986385.1"/>
    </source>
</evidence>
<keyword evidence="1" id="KW-0472">Membrane</keyword>
<evidence type="ECO:0000313" key="3">
    <source>
        <dbReference type="Proteomes" id="UP000760472"/>
    </source>
</evidence>
<organism evidence="2 3">
    <name type="scientific">Amphritea pacifica</name>
    <dbReference type="NCBI Taxonomy" id="2811233"/>
    <lineage>
        <taxon>Bacteria</taxon>
        <taxon>Pseudomonadati</taxon>
        <taxon>Pseudomonadota</taxon>
        <taxon>Gammaproteobacteria</taxon>
        <taxon>Oceanospirillales</taxon>
        <taxon>Oceanospirillaceae</taxon>
        <taxon>Amphritea</taxon>
    </lineage>
</organism>
<dbReference type="RefSeq" id="WP_205212906.1">
    <property type="nucleotide sequence ID" value="NZ_JAFFZP010000003.1"/>
</dbReference>
<dbReference type="EMBL" id="JAFFZP010000003">
    <property type="protein sequence ID" value="MBN0986385.1"/>
    <property type="molecule type" value="Genomic_DNA"/>
</dbReference>
<gene>
    <name evidence="2" type="ORF">JW498_03300</name>
</gene>
<protein>
    <submittedName>
        <fullName evidence="2">Uncharacterized protein</fullName>
    </submittedName>
</protein>
<sequence length="92" mass="10124">MSEHYRKFYWLWLALLVGSVMMIMFSLGGIAAGVSGSGASQSTEDMLVLSVYVFWGSWVVLLIALILHLKNRANRSALNESNQPGSDEADSQ</sequence>
<reference evidence="2 3" key="1">
    <citation type="submission" date="2021-02" db="EMBL/GenBank/DDBJ databases">
        <title>A novel species of genus Amphritea isolated from a fishpond in China.</title>
        <authorList>
            <person name="Lu H."/>
        </authorList>
    </citation>
    <scope>NUCLEOTIDE SEQUENCE [LARGE SCALE GENOMIC DNA]</scope>
    <source>
        <strain evidence="2 3">RP18W</strain>
    </source>
</reference>
<comment type="caution">
    <text evidence="2">The sequence shown here is derived from an EMBL/GenBank/DDBJ whole genome shotgun (WGS) entry which is preliminary data.</text>
</comment>
<feature type="transmembrane region" description="Helical" evidence="1">
    <location>
        <begin position="46"/>
        <end position="67"/>
    </location>
</feature>
<keyword evidence="3" id="KW-1185">Reference proteome</keyword>
<feature type="transmembrane region" description="Helical" evidence="1">
    <location>
        <begin position="9"/>
        <end position="34"/>
    </location>
</feature>
<accession>A0ABS2W473</accession>
<dbReference type="Proteomes" id="UP000760472">
    <property type="component" value="Unassembled WGS sequence"/>
</dbReference>
<evidence type="ECO:0000256" key="1">
    <source>
        <dbReference type="SAM" id="Phobius"/>
    </source>
</evidence>
<name>A0ABS2W473_9GAMM</name>
<keyword evidence="1" id="KW-1133">Transmembrane helix</keyword>